<reference evidence="5 6" key="1">
    <citation type="submission" date="2023-09" db="EMBL/GenBank/DDBJ databases">
        <authorList>
            <person name="Rey-Velasco X."/>
        </authorList>
    </citation>
    <scope>NUCLEOTIDE SEQUENCE [LARGE SCALE GENOMIC DNA]</scope>
    <source>
        <strain evidence="5 6">F260</strain>
    </source>
</reference>
<dbReference type="InterPro" id="IPR008756">
    <property type="entry name" value="Peptidase_M56"/>
</dbReference>
<evidence type="ECO:0000259" key="4">
    <source>
        <dbReference type="Pfam" id="PF07715"/>
    </source>
</evidence>
<keyword evidence="2" id="KW-0812">Transmembrane</keyword>
<name>A0ABU3CK90_9FLAO</name>
<sequence length="643" mass="72210">METTIIYLLKSAGLLAIFFLFYQLLLKKDTSFSLNRKFLVGGIFASFILPAIYFTRKVLIEAPVINAEFSPEMFPSTSLVQEAEINWWNLAGITYLVGAGLLLCQFAFRLFSILKLIKTHHSEKAEGFKFIKINRITGPFSFFHYIIYNPASHSQRDLELILQHEKVHAAQLHSLDIILANLTTAILWFNPFSWWYKKTIEQNLEFLADRETITAAGSRKAYQRALVKVSVPEFQPALTNHFYQSFIKKRIVMLNKKQNNKPKMWKISLVLPALMLFMFFFNVKTEAQILQKEEISSEKSSETQTLDSSQNEENEEDPLYVLNGVPSKKAIIDTIHPENIQKVNVLKGAKATALYGSSGRQGAVLISTKASESYIESQNNNPENVVKIRKISGTINQDAKLIIVNGKIKEDDFNLDSIDPETIERIEVVKGEKAISGYGEKAKNGVINVVLKDSERNPSSEAKTIKRRKQKNSTIYGTGKKTADNTSNQQEEKPLVILDGKVMPQSYDFNDVEPSEIVSINVLKGATATEKYGEKAKNGVIEIFTKTNNENNSSGINSESFSITSESTSNDLAQIEAYLKKEKDLKTKFSKIRRNKEGLITSIKIEVSGKGSTVNGSYSSTNGIPDVQISWNDKGSISINSKD</sequence>
<keyword evidence="5" id="KW-0675">Receptor</keyword>
<evidence type="ECO:0000256" key="2">
    <source>
        <dbReference type="SAM" id="Phobius"/>
    </source>
</evidence>
<comment type="caution">
    <text evidence="5">The sequence shown here is derived from an EMBL/GenBank/DDBJ whole genome shotgun (WGS) entry which is preliminary data.</text>
</comment>
<dbReference type="Gene3D" id="2.170.130.10">
    <property type="entry name" value="TonB-dependent receptor, plug domain"/>
    <property type="match status" value="3"/>
</dbReference>
<dbReference type="Pfam" id="PF05569">
    <property type="entry name" value="Peptidase_M56"/>
    <property type="match status" value="1"/>
</dbReference>
<dbReference type="EMBL" id="JAVRHO010000010">
    <property type="protein sequence ID" value="MDT0646763.1"/>
    <property type="molecule type" value="Genomic_DNA"/>
</dbReference>
<feature type="transmembrane region" description="Helical" evidence="2">
    <location>
        <begin position="87"/>
        <end position="108"/>
    </location>
</feature>
<feature type="region of interest" description="Disordered" evidence="1">
    <location>
        <begin position="293"/>
        <end position="318"/>
    </location>
</feature>
<gene>
    <name evidence="5" type="ORF">RM545_08680</name>
</gene>
<keyword evidence="2" id="KW-0472">Membrane</keyword>
<feature type="transmembrane region" description="Helical" evidence="2">
    <location>
        <begin position="38"/>
        <end position="55"/>
    </location>
</feature>
<dbReference type="Pfam" id="PF07715">
    <property type="entry name" value="Plug"/>
    <property type="match status" value="2"/>
</dbReference>
<feature type="domain" description="Peptidase M56" evidence="3">
    <location>
        <begin position="143"/>
        <end position="254"/>
    </location>
</feature>
<keyword evidence="6" id="KW-1185">Reference proteome</keyword>
<dbReference type="RefSeq" id="WP_311494928.1">
    <property type="nucleotide sequence ID" value="NZ_JAVRHO010000010.1"/>
</dbReference>
<protein>
    <submittedName>
        <fullName evidence="5">TonB-dependent receptor plug domain-containing protein</fullName>
    </submittedName>
</protein>
<evidence type="ECO:0000259" key="3">
    <source>
        <dbReference type="Pfam" id="PF05569"/>
    </source>
</evidence>
<organism evidence="5 6">
    <name type="scientific">Autumnicola lenta</name>
    <dbReference type="NCBI Taxonomy" id="3075593"/>
    <lineage>
        <taxon>Bacteria</taxon>
        <taxon>Pseudomonadati</taxon>
        <taxon>Bacteroidota</taxon>
        <taxon>Flavobacteriia</taxon>
        <taxon>Flavobacteriales</taxon>
        <taxon>Flavobacteriaceae</taxon>
        <taxon>Autumnicola</taxon>
    </lineage>
</organism>
<feature type="domain" description="TonB-dependent receptor plug" evidence="4">
    <location>
        <begin position="316"/>
        <end position="362"/>
    </location>
</feature>
<dbReference type="CDD" id="cd07341">
    <property type="entry name" value="M56_BlaR1_MecR1_like"/>
    <property type="match status" value="1"/>
</dbReference>
<dbReference type="InterPro" id="IPR012910">
    <property type="entry name" value="Plug_dom"/>
</dbReference>
<proteinExistence type="predicted"/>
<keyword evidence="2" id="KW-1133">Transmembrane helix</keyword>
<dbReference type="InterPro" id="IPR037066">
    <property type="entry name" value="Plug_dom_sf"/>
</dbReference>
<dbReference type="Proteomes" id="UP001245285">
    <property type="component" value="Unassembled WGS sequence"/>
</dbReference>
<accession>A0ABU3CK90</accession>
<feature type="transmembrane region" description="Helical" evidence="2">
    <location>
        <begin position="264"/>
        <end position="283"/>
    </location>
</feature>
<evidence type="ECO:0000256" key="1">
    <source>
        <dbReference type="SAM" id="MobiDB-lite"/>
    </source>
</evidence>
<feature type="transmembrane region" description="Helical" evidence="2">
    <location>
        <begin position="6"/>
        <end position="26"/>
    </location>
</feature>
<evidence type="ECO:0000313" key="6">
    <source>
        <dbReference type="Proteomes" id="UP001245285"/>
    </source>
</evidence>
<dbReference type="PANTHER" id="PTHR34978:SF3">
    <property type="entry name" value="SLR0241 PROTEIN"/>
    <property type="match status" value="1"/>
</dbReference>
<evidence type="ECO:0000313" key="5">
    <source>
        <dbReference type="EMBL" id="MDT0646763.1"/>
    </source>
</evidence>
<dbReference type="PANTHER" id="PTHR34978">
    <property type="entry name" value="POSSIBLE SENSOR-TRANSDUCER PROTEIN BLAR"/>
    <property type="match status" value="1"/>
</dbReference>
<feature type="domain" description="TonB-dependent receptor plug" evidence="4">
    <location>
        <begin position="376"/>
        <end position="446"/>
    </location>
</feature>
<dbReference type="InterPro" id="IPR052173">
    <property type="entry name" value="Beta-lactam_resp_regulator"/>
</dbReference>
<dbReference type="SUPFAM" id="SSF56935">
    <property type="entry name" value="Porins"/>
    <property type="match status" value="3"/>
</dbReference>
<feature type="region of interest" description="Disordered" evidence="1">
    <location>
        <begin position="457"/>
        <end position="491"/>
    </location>
</feature>